<dbReference type="RefSeq" id="WP_040202881.1">
    <property type="nucleotide sequence ID" value="NZ_CP010312.1"/>
</dbReference>
<protein>
    <submittedName>
        <fullName evidence="1">Uncharacterized protein</fullName>
    </submittedName>
</protein>
<proteinExistence type="predicted"/>
<name>A0A0B5FVQ1_9BACT</name>
<dbReference type="KEGG" id="gsb:GSUB_17270"/>
<sequence>MPKKPEISETMTPAKLRNLANRKKWRTVPISEQGEPLVVAIFTQNGLPAYFFRLEFAVFHLLPPASRLKQKALREVWHQCRCAISFVQINQKILLDVDLEYPRQRRSRYLWYRYQCPECGKNALTKALFDDKIAVGESAILKKAEKALSISDPQHKLVDLQDFYNKFWPQDQDMLSSKLESDNPLASLRLPPTQIGAWF</sequence>
<evidence type="ECO:0000313" key="2">
    <source>
        <dbReference type="Proteomes" id="UP000035036"/>
    </source>
</evidence>
<dbReference type="EMBL" id="CP010312">
    <property type="protein sequence ID" value="AJF08235.1"/>
    <property type="molecule type" value="Genomic_DNA"/>
</dbReference>
<keyword evidence="2" id="KW-1185">Reference proteome</keyword>
<dbReference type="HOGENOM" id="CLU_1370484_0_0_7"/>
<keyword evidence="1" id="KW-0614">Plasmid</keyword>
<accession>A0A0B5FVQ1</accession>
<reference evidence="1 2" key="1">
    <citation type="journal article" date="2015" name="Genome Announc.">
        <title>Genomes of Geoalkalibacter ferrihydriticus Z-0531T and Geoalkalibacter subterraneus Red1T, Two Haloalkaliphilic Metal-Reducing Deltaproteobacteria.</title>
        <authorList>
            <person name="Badalamenti J.P."/>
            <person name="Krajmalnik-Brown R."/>
            <person name="Torres C.I."/>
            <person name="Bond D.R."/>
        </authorList>
    </citation>
    <scope>NUCLEOTIDE SEQUENCE [LARGE SCALE GENOMIC DNA]</scope>
    <source>
        <strain evidence="1 2">Red1</strain>
        <plasmid evidence="2">Plasmid pGSUB1</plasmid>
    </source>
</reference>
<dbReference type="Proteomes" id="UP000035036">
    <property type="component" value="Plasmid pGSUB1"/>
</dbReference>
<organism evidence="1 2">
    <name type="scientific">Geoalkalibacter subterraneus</name>
    <dbReference type="NCBI Taxonomy" id="483547"/>
    <lineage>
        <taxon>Bacteria</taxon>
        <taxon>Pseudomonadati</taxon>
        <taxon>Thermodesulfobacteriota</taxon>
        <taxon>Desulfuromonadia</taxon>
        <taxon>Desulfuromonadales</taxon>
        <taxon>Geoalkalibacteraceae</taxon>
        <taxon>Geoalkalibacter</taxon>
    </lineage>
</organism>
<geneLocation type="plasmid" evidence="1 2">
    <name>pGSUB1</name>
</geneLocation>
<evidence type="ECO:0000313" key="1">
    <source>
        <dbReference type="EMBL" id="AJF08235.1"/>
    </source>
</evidence>
<dbReference type="AlphaFoldDB" id="A0A0B5FVQ1"/>
<gene>
    <name evidence="1" type="ORF">GSUB_17270</name>
</gene>